<sequence>MKVKKLKIGSKSLQTRLVKINIYNYNNINIINFCKLKKGA</sequence>
<protein>
    <submittedName>
        <fullName evidence="1">Uncharacterized protein</fullName>
    </submittedName>
</protein>
<keyword evidence="1" id="KW-0614">Plasmid</keyword>
<reference evidence="1 2" key="1">
    <citation type="journal article" date="2011" name="J. Bacteriol.">
        <title>Whole-genome sequences of two Borrelia afzelii and two Borrelia garinii Lyme disease agent isolates.</title>
        <authorList>
            <person name="Casjens S.R."/>
            <person name="Mongodin E.F."/>
            <person name="Qiu W.-G."/>
            <person name="Dunn J.J."/>
            <person name="Luft B.J."/>
            <person name="Fraser-Liggett C.M."/>
            <person name="Schutzer S.E."/>
        </authorList>
    </citation>
    <scope>NUCLEOTIDE SEQUENCE [LARGE SCALE GENOMIC DNA]</scope>
    <source>
        <strain evidence="1 2">PKo</strain>
    </source>
</reference>
<keyword evidence="2" id="KW-1185">Reference proteome</keyword>
<dbReference type="PATRIC" id="fig|390236.22.peg.1175"/>
<proteinExistence type="predicted"/>
<dbReference type="Proteomes" id="UP000005216">
    <property type="component" value="Plasmid lp17"/>
</dbReference>
<dbReference type="EMBL" id="CP002942">
    <property type="protein sequence ID" value="AEL70398.1"/>
    <property type="molecule type" value="Genomic_DNA"/>
</dbReference>
<dbReference type="AlphaFoldDB" id="G0ITE4"/>
<evidence type="ECO:0000313" key="2">
    <source>
        <dbReference type="Proteomes" id="UP000005216"/>
    </source>
</evidence>
<name>G0ITE4_BORAP</name>
<dbReference type="HOGENOM" id="CLU_3285797_0_0_12"/>
<dbReference type="KEGG" id="bafz:BafPKo_D0028"/>
<gene>
    <name evidence="1" type="ordered locus">BafPKo_D0028</name>
</gene>
<evidence type="ECO:0000313" key="1">
    <source>
        <dbReference type="EMBL" id="AEL70398.1"/>
    </source>
</evidence>
<accession>G0ITE4</accession>
<organism evidence="1 2">
    <name type="scientific">Borreliella afzelii (strain PKo)</name>
    <name type="common">Borrelia afzelii</name>
    <dbReference type="NCBI Taxonomy" id="390236"/>
    <lineage>
        <taxon>Bacteria</taxon>
        <taxon>Pseudomonadati</taxon>
        <taxon>Spirochaetota</taxon>
        <taxon>Spirochaetia</taxon>
        <taxon>Spirochaetales</taxon>
        <taxon>Borreliaceae</taxon>
        <taxon>Borreliella</taxon>
    </lineage>
</organism>
<geneLocation type="plasmid" evidence="1 2">
    <name>lp17</name>
</geneLocation>